<reference evidence="2 3" key="1">
    <citation type="journal article" date="2016" name="Nat. Commun.">
        <title>Thousands of microbial genomes shed light on interconnected biogeochemical processes in an aquifer system.</title>
        <authorList>
            <person name="Anantharaman K."/>
            <person name="Brown C.T."/>
            <person name="Hug L.A."/>
            <person name="Sharon I."/>
            <person name="Castelle C.J."/>
            <person name="Probst A.J."/>
            <person name="Thomas B.C."/>
            <person name="Singh A."/>
            <person name="Wilkins M.J."/>
            <person name="Karaoz U."/>
            <person name="Brodie E.L."/>
            <person name="Williams K.H."/>
            <person name="Hubbard S.S."/>
            <person name="Banfield J.F."/>
        </authorList>
    </citation>
    <scope>NUCLEOTIDE SEQUENCE [LARGE SCALE GENOMIC DNA]</scope>
</reference>
<feature type="chain" id="PRO_5009584754" evidence="1">
    <location>
        <begin position="29"/>
        <end position="230"/>
    </location>
</feature>
<proteinExistence type="predicted"/>
<comment type="caution">
    <text evidence="2">The sequence shown here is derived from an EMBL/GenBank/DDBJ whole genome shotgun (WGS) entry which is preliminary data.</text>
</comment>
<evidence type="ECO:0000313" key="3">
    <source>
        <dbReference type="Proteomes" id="UP000176558"/>
    </source>
</evidence>
<organism evidence="2 3">
    <name type="scientific">Candidatus Zambryskibacteria bacterium RIFCSPLOWO2_12_FULL_39_23</name>
    <dbReference type="NCBI Taxonomy" id="1802776"/>
    <lineage>
        <taxon>Bacteria</taxon>
        <taxon>Candidatus Zambryskiibacteriota</taxon>
    </lineage>
</organism>
<protein>
    <submittedName>
        <fullName evidence="2">Uncharacterized protein</fullName>
    </submittedName>
</protein>
<feature type="signal peptide" evidence="1">
    <location>
        <begin position="1"/>
        <end position="28"/>
    </location>
</feature>
<name>A0A1G2US46_9BACT</name>
<evidence type="ECO:0000256" key="1">
    <source>
        <dbReference type="SAM" id="SignalP"/>
    </source>
</evidence>
<gene>
    <name evidence="2" type="ORF">A3G99_00890</name>
</gene>
<dbReference type="EMBL" id="MHWT01000021">
    <property type="protein sequence ID" value="OHB12176.1"/>
    <property type="molecule type" value="Genomic_DNA"/>
</dbReference>
<dbReference type="Proteomes" id="UP000176558">
    <property type="component" value="Unassembled WGS sequence"/>
</dbReference>
<sequence length="230" mass="23027">MLKTIFFRKEFVFYVSLFLFGILMSAMAASASSTISTNISTDGTLTVTGASALTGAVNASSTLATSGNMTVVAGYGLDTAGGGVLNLGTTTATSVIIGSSSAKVGIASTSPYVALGVTGTTTASLGMVIGGNGSGVSQLLFGTCTPTIGALTGSSTVSVICTGSEAVNGTGWRVFVTPKINGAADEDKDIIFVSASSTTLGIQVSVLNVNLSGLGTRNPTDNAWYWMALR</sequence>
<accession>A0A1G2US46</accession>
<evidence type="ECO:0000313" key="2">
    <source>
        <dbReference type="EMBL" id="OHB12176.1"/>
    </source>
</evidence>
<dbReference type="AlphaFoldDB" id="A0A1G2US46"/>
<keyword evidence="1" id="KW-0732">Signal</keyword>